<accession>A0A5C3L0A9</accession>
<dbReference type="GO" id="GO:0042162">
    <property type="term" value="F:telomeric DNA binding"/>
    <property type="evidence" value="ECO:0007669"/>
    <property type="project" value="TreeGrafter"/>
</dbReference>
<organism evidence="4 5">
    <name type="scientific">Coprinopsis marcescibilis</name>
    <name type="common">Agaric fungus</name>
    <name type="synonym">Psathyrella marcescibilis</name>
    <dbReference type="NCBI Taxonomy" id="230819"/>
    <lineage>
        <taxon>Eukaryota</taxon>
        <taxon>Fungi</taxon>
        <taxon>Dikarya</taxon>
        <taxon>Basidiomycota</taxon>
        <taxon>Agaricomycotina</taxon>
        <taxon>Agaricomycetes</taxon>
        <taxon>Agaricomycetidae</taxon>
        <taxon>Agaricales</taxon>
        <taxon>Agaricineae</taxon>
        <taxon>Psathyrellaceae</taxon>
        <taxon>Coprinopsis</taxon>
    </lineage>
</organism>
<dbReference type="InterPro" id="IPR038528">
    <property type="entry name" value="TEL2_C_sf"/>
</dbReference>
<dbReference type="InterPro" id="IPR019337">
    <property type="entry name" value="Telomere_length_regulation_dom"/>
</dbReference>
<comment type="similarity">
    <text evidence="1">Belongs to the TEL2 family.</text>
</comment>
<dbReference type="Proteomes" id="UP000307440">
    <property type="component" value="Unassembled WGS sequence"/>
</dbReference>
<dbReference type="GO" id="GO:0051879">
    <property type="term" value="F:Hsp90 protein binding"/>
    <property type="evidence" value="ECO:0007669"/>
    <property type="project" value="TreeGrafter"/>
</dbReference>
<feature type="region of interest" description="Disordered" evidence="2">
    <location>
        <begin position="488"/>
        <end position="510"/>
    </location>
</feature>
<dbReference type="OrthoDB" id="10254187at2759"/>
<dbReference type="AlphaFoldDB" id="A0A5C3L0A9"/>
<dbReference type="STRING" id="230819.A0A5C3L0A9"/>
<protein>
    <submittedName>
        <fullName evidence="4">Telomeric DNA binding protein</fullName>
    </submittedName>
</protein>
<proteinExistence type="inferred from homology"/>
<feature type="compositionally biased region" description="Low complexity" evidence="2">
    <location>
        <begin position="547"/>
        <end position="556"/>
    </location>
</feature>
<dbReference type="InterPro" id="IPR051970">
    <property type="entry name" value="TEL2_Regulation"/>
</dbReference>
<dbReference type="Pfam" id="PF10193">
    <property type="entry name" value="Telomere_reg-2"/>
    <property type="match status" value="1"/>
</dbReference>
<dbReference type="Gene3D" id="1.25.40.720">
    <property type="entry name" value="Telomere length regulation protein 2, C-terminal domain"/>
    <property type="match status" value="2"/>
</dbReference>
<evidence type="ECO:0000256" key="1">
    <source>
        <dbReference type="ARBA" id="ARBA00006133"/>
    </source>
</evidence>
<dbReference type="GO" id="GO:0051083">
    <property type="term" value="P:'de novo' cotranslational protein folding"/>
    <property type="evidence" value="ECO:0007669"/>
    <property type="project" value="TreeGrafter"/>
</dbReference>
<evidence type="ECO:0000313" key="4">
    <source>
        <dbReference type="EMBL" id="TFK26384.1"/>
    </source>
</evidence>
<dbReference type="PANTHER" id="PTHR15830:SF10">
    <property type="entry name" value="TELOMERE LENGTH REGULATION PROTEIN TEL2 HOMOLOG"/>
    <property type="match status" value="1"/>
</dbReference>
<feature type="compositionally biased region" description="Basic and acidic residues" evidence="2">
    <location>
        <begin position="488"/>
        <end position="502"/>
    </location>
</feature>
<feature type="domain" description="Telomere length regulation protein conserved" evidence="3">
    <location>
        <begin position="581"/>
        <end position="701"/>
    </location>
</feature>
<evidence type="ECO:0000259" key="3">
    <source>
        <dbReference type="Pfam" id="PF10193"/>
    </source>
</evidence>
<feature type="region of interest" description="Disordered" evidence="2">
    <location>
        <begin position="531"/>
        <end position="568"/>
    </location>
</feature>
<reference evidence="4 5" key="1">
    <citation type="journal article" date="2019" name="Nat. Ecol. Evol.">
        <title>Megaphylogeny resolves global patterns of mushroom evolution.</title>
        <authorList>
            <person name="Varga T."/>
            <person name="Krizsan K."/>
            <person name="Foldi C."/>
            <person name="Dima B."/>
            <person name="Sanchez-Garcia M."/>
            <person name="Sanchez-Ramirez S."/>
            <person name="Szollosi G.J."/>
            <person name="Szarkandi J.G."/>
            <person name="Papp V."/>
            <person name="Albert L."/>
            <person name="Andreopoulos W."/>
            <person name="Angelini C."/>
            <person name="Antonin V."/>
            <person name="Barry K.W."/>
            <person name="Bougher N.L."/>
            <person name="Buchanan P."/>
            <person name="Buyck B."/>
            <person name="Bense V."/>
            <person name="Catcheside P."/>
            <person name="Chovatia M."/>
            <person name="Cooper J."/>
            <person name="Damon W."/>
            <person name="Desjardin D."/>
            <person name="Finy P."/>
            <person name="Geml J."/>
            <person name="Haridas S."/>
            <person name="Hughes K."/>
            <person name="Justo A."/>
            <person name="Karasinski D."/>
            <person name="Kautmanova I."/>
            <person name="Kiss B."/>
            <person name="Kocsube S."/>
            <person name="Kotiranta H."/>
            <person name="LaButti K.M."/>
            <person name="Lechner B.E."/>
            <person name="Liimatainen K."/>
            <person name="Lipzen A."/>
            <person name="Lukacs Z."/>
            <person name="Mihaltcheva S."/>
            <person name="Morgado L.N."/>
            <person name="Niskanen T."/>
            <person name="Noordeloos M.E."/>
            <person name="Ohm R.A."/>
            <person name="Ortiz-Santana B."/>
            <person name="Ovrebo C."/>
            <person name="Racz N."/>
            <person name="Riley R."/>
            <person name="Savchenko A."/>
            <person name="Shiryaev A."/>
            <person name="Soop K."/>
            <person name="Spirin V."/>
            <person name="Szebenyi C."/>
            <person name="Tomsovsky M."/>
            <person name="Tulloss R.E."/>
            <person name="Uehling J."/>
            <person name="Grigoriev I.V."/>
            <person name="Vagvolgyi C."/>
            <person name="Papp T."/>
            <person name="Martin F.M."/>
            <person name="Miettinen O."/>
            <person name="Hibbett D.S."/>
            <person name="Nagy L.G."/>
        </authorList>
    </citation>
    <scope>NUCLEOTIDE SEQUENCE [LARGE SCALE GENOMIC DNA]</scope>
    <source>
        <strain evidence="4 5">CBS 121175</strain>
    </source>
</reference>
<evidence type="ECO:0000256" key="2">
    <source>
        <dbReference type="SAM" id="MobiDB-lite"/>
    </source>
</evidence>
<dbReference type="EMBL" id="ML210175">
    <property type="protein sequence ID" value="TFK26384.1"/>
    <property type="molecule type" value="Genomic_DNA"/>
</dbReference>
<dbReference type="PANTHER" id="PTHR15830">
    <property type="entry name" value="TELOMERE LENGTH REGULATION PROTEIN TEL2 FAMILY MEMBER"/>
    <property type="match status" value="1"/>
</dbReference>
<dbReference type="GO" id="GO:0005829">
    <property type="term" value="C:cytosol"/>
    <property type="evidence" value="ECO:0007669"/>
    <property type="project" value="TreeGrafter"/>
</dbReference>
<keyword evidence="5" id="KW-1185">Reference proteome</keyword>
<gene>
    <name evidence="4" type="ORF">FA15DRAFT_588604</name>
</gene>
<name>A0A5C3L0A9_COPMA</name>
<evidence type="ECO:0000313" key="5">
    <source>
        <dbReference type="Proteomes" id="UP000307440"/>
    </source>
</evidence>
<sequence>MTSSHSDDLQDLLNKLQAPVSDIETLFAYLTLPLENLGLLPPLFRKYIGQPLPPGSFKLSRHLSQFQRAILDHIQPTWGSTLQQHKAGILLDQYFCPDLFSNAFPVAAEVAIVAFSTLLSSRLTAYAIRILERLVTEYPIDRVFAAVTSRPGDTQVRELAWNDYVRNLVKVPSKVANAVGADGTVPEGLENGVYFNRLAERVEALISTLSKQKKGRIDSINTLSLLLDKFVKVGLFPSSPPPSRTQPSFFQAILPIIRTKVYDPSQKEYFSYWNDLFDKLPSSLSLQSILLSLFASLEGLPSPLDDSFVQRGKVRGEAILLTCILGTPAPSSTELWDTATSQIISRNWNPSYARTFVCWISGASMGGVLHVKALESFLESVLNHWSSTDHIKFSLLSQHQYVTSLLLITASYFLPDSPPLQKIAFSTSFIEGITKYLSHQDSSVRHCGMLAAEEIARMTNKKLDFGGWEGEDAGKPWAKTLRQLIRGRDVDAEVEQPDKDATTDGIPVEEISTPGAKDAVLAAQPTKAQFKPSVEGYDSDDSLTGYASSSSSRSASPTPEQLAEIEKDPSLNVGVKKVARPVYLKQLGDLLRGGGNKTSPDDPHEADKLEMGLDCAEELIRRKANYGTELAENAVNLEYALLSLNNNFELPGFSDKRQAALNALVACAPRQTAPALIEEFFKNQYSADQRYVVLNALAMGARELASLPVAESKAPLSRLNFPSKTLPPALHQRYIAAGQANKELVPLLMDDITRNALEHQKESAPVDKNPTLLREKALKVKKTSKISEVVPQNSIQNNNPGSKKTTFTEVAAEYFIAPLINRFWLFLREEQTREERTSHLGGRQRYRGAGTGLILNPLILAHFLRTLAILVHASQNSAEWPAIIAPDALELAISIGSHPMGQSDAEDDEDGTRNEKEASVLSSALELSLIVLGGSINVDGGRTLGLDHTTLLLGVQEWALKIFETLEQGLKVSGGGGAQEVKVRSTSAGVLLKIDEITGKWRRSMLDWR</sequence>